<dbReference type="SMART" id="SM00448">
    <property type="entry name" value="REC"/>
    <property type="match status" value="1"/>
</dbReference>
<name>A0A0F6YLX0_9BACT</name>
<dbReference type="InterPro" id="IPR001789">
    <property type="entry name" value="Sig_transdc_resp-reg_receiver"/>
</dbReference>
<proteinExistence type="predicted"/>
<protein>
    <submittedName>
        <fullName evidence="4">Putative two component system response regulator</fullName>
    </submittedName>
</protein>
<reference evidence="4 5" key="1">
    <citation type="submission" date="2015-03" db="EMBL/GenBank/DDBJ databases">
        <title>Genome assembly of Sandaracinus amylolyticus DSM 53668.</title>
        <authorList>
            <person name="Sharma G."/>
            <person name="Subramanian S."/>
        </authorList>
    </citation>
    <scope>NUCLEOTIDE SEQUENCE [LARGE SCALE GENOMIC DNA]</scope>
    <source>
        <strain evidence="4 5">DSM 53668</strain>
    </source>
</reference>
<dbReference type="SUPFAM" id="SSF52172">
    <property type="entry name" value="CheY-like"/>
    <property type="match status" value="1"/>
</dbReference>
<dbReference type="KEGG" id="samy:DB32_007546"/>
<dbReference type="OrthoDB" id="9790791at2"/>
<dbReference type="Proteomes" id="UP000034883">
    <property type="component" value="Chromosome"/>
</dbReference>
<dbReference type="Gene3D" id="3.40.50.2300">
    <property type="match status" value="1"/>
</dbReference>
<dbReference type="PANTHER" id="PTHR44591:SF3">
    <property type="entry name" value="RESPONSE REGULATORY DOMAIN-CONTAINING PROTEIN"/>
    <property type="match status" value="1"/>
</dbReference>
<organism evidence="4 5">
    <name type="scientific">Sandaracinus amylolyticus</name>
    <dbReference type="NCBI Taxonomy" id="927083"/>
    <lineage>
        <taxon>Bacteria</taxon>
        <taxon>Pseudomonadati</taxon>
        <taxon>Myxococcota</taxon>
        <taxon>Polyangia</taxon>
        <taxon>Polyangiales</taxon>
        <taxon>Sandaracinaceae</taxon>
        <taxon>Sandaracinus</taxon>
    </lineage>
</organism>
<dbReference type="EMBL" id="CP011125">
    <property type="protein sequence ID" value="AKF10397.1"/>
    <property type="molecule type" value="Genomic_DNA"/>
</dbReference>
<dbReference type="CDD" id="cd17574">
    <property type="entry name" value="REC_OmpR"/>
    <property type="match status" value="1"/>
</dbReference>
<dbReference type="PROSITE" id="PS50110">
    <property type="entry name" value="RESPONSE_REGULATORY"/>
    <property type="match status" value="1"/>
</dbReference>
<dbReference type="PANTHER" id="PTHR44591">
    <property type="entry name" value="STRESS RESPONSE REGULATOR PROTEIN 1"/>
    <property type="match status" value="1"/>
</dbReference>
<accession>A0A0F6YLX0</accession>
<feature type="modified residue" description="4-aspartylphosphate" evidence="2">
    <location>
        <position position="61"/>
    </location>
</feature>
<gene>
    <name evidence="4" type="ORF">DB32_007546</name>
</gene>
<evidence type="ECO:0000313" key="4">
    <source>
        <dbReference type="EMBL" id="AKF10397.1"/>
    </source>
</evidence>
<dbReference type="RefSeq" id="WP_053237365.1">
    <property type="nucleotide sequence ID" value="NZ_CP011125.1"/>
</dbReference>
<dbReference type="AlphaFoldDB" id="A0A0F6YLX0"/>
<dbReference type="InterPro" id="IPR011006">
    <property type="entry name" value="CheY-like_superfamily"/>
</dbReference>
<dbReference type="Pfam" id="PF00072">
    <property type="entry name" value="Response_reg"/>
    <property type="match status" value="1"/>
</dbReference>
<feature type="domain" description="Response regulatory" evidence="3">
    <location>
        <begin position="12"/>
        <end position="128"/>
    </location>
</feature>
<dbReference type="InterPro" id="IPR050595">
    <property type="entry name" value="Bact_response_regulator"/>
</dbReference>
<dbReference type="GO" id="GO:0000160">
    <property type="term" value="P:phosphorelay signal transduction system"/>
    <property type="evidence" value="ECO:0007669"/>
    <property type="project" value="InterPro"/>
</dbReference>
<evidence type="ECO:0000256" key="2">
    <source>
        <dbReference type="PROSITE-ProRule" id="PRU00169"/>
    </source>
</evidence>
<evidence type="ECO:0000256" key="1">
    <source>
        <dbReference type="ARBA" id="ARBA00022553"/>
    </source>
</evidence>
<evidence type="ECO:0000313" key="5">
    <source>
        <dbReference type="Proteomes" id="UP000034883"/>
    </source>
</evidence>
<keyword evidence="5" id="KW-1185">Reference proteome</keyword>
<keyword evidence="1 2" id="KW-0597">Phosphoprotein</keyword>
<dbReference type="STRING" id="927083.DB32_007546"/>
<sequence length="133" mass="14305">MVSAPPTTGRPKIFVVEDEEDLRRMLSKILGTVGDVTTAVDGQDAYTRLTGGFVPDVIVTDLMMPRMDGLTLATKLKADPVLGRVPVVMLTAKTQARDVIAGINAGARHYVTKPFKTEELVGKVRKALAARGK</sequence>
<evidence type="ECO:0000259" key="3">
    <source>
        <dbReference type="PROSITE" id="PS50110"/>
    </source>
</evidence>